<keyword evidence="15" id="KW-1185">Reference proteome</keyword>
<dbReference type="InterPro" id="IPR051542">
    <property type="entry name" value="Hydrogenase_cytochrome"/>
</dbReference>
<dbReference type="GO" id="GO:0022904">
    <property type="term" value="P:respiratory electron transport chain"/>
    <property type="evidence" value="ECO:0007669"/>
    <property type="project" value="InterPro"/>
</dbReference>
<evidence type="ECO:0000256" key="1">
    <source>
        <dbReference type="ARBA" id="ARBA00004651"/>
    </source>
</evidence>
<dbReference type="PRINTS" id="PR00161">
    <property type="entry name" value="NIHGNASECYTB"/>
</dbReference>
<dbReference type="GO" id="GO:0005886">
    <property type="term" value="C:plasma membrane"/>
    <property type="evidence" value="ECO:0007669"/>
    <property type="project" value="UniProtKB-SubCell"/>
</dbReference>
<evidence type="ECO:0000256" key="8">
    <source>
        <dbReference type="ARBA" id="ARBA00022982"/>
    </source>
</evidence>
<evidence type="ECO:0000313" key="15">
    <source>
        <dbReference type="Proteomes" id="UP000239866"/>
    </source>
</evidence>
<evidence type="ECO:0000256" key="2">
    <source>
        <dbReference type="ARBA" id="ARBA00008622"/>
    </source>
</evidence>
<accession>A0A2T1KT49</accession>
<evidence type="ECO:0000256" key="4">
    <source>
        <dbReference type="ARBA" id="ARBA00022475"/>
    </source>
</evidence>
<dbReference type="InterPro" id="IPR016174">
    <property type="entry name" value="Di-haem_cyt_TM"/>
</dbReference>
<dbReference type="Proteomes" id="UP000239866">
    <property type="component" value="Unassembled WGS sequence"/>
</dbReference>
<evidence type="ECO:0000256" key="7">
    <source>
        <dbReference type="ARBA" id="ARBA00022723"/>
    </source>
</evidence>
<feature type="transmembrane region" description="Helical" evidence="12">
    <location>
        <begin position="115"/>
        <end position="138"/>
    </location>
</feature>
<dbReference type="EMBL" id="PXNP01000009">
    <property type="protein sequence ID" value="PSF13286.1"/>
    <property type="molecule type" value="Genomic_DNA"/>
</dbReference>
<evidence type="ECO:0000256" key="6">
    <source>
        <dbReference type="ARBA" id="ARBA00022692"/>
    </source>
</evidence>
<dbReference type="OrthoDB" id="1117555at2"/>
<evidence type="ECO:0000259" key="13">
    <source>
        <dbReference type="Pfam" id="PF01292"/>
    </source>
</evidence>
<evidence type="ECO:0000256" key="3">
    <source>
        <dbReference type="ARBA" id="ARBA00022448"/>
    </source>
</evidence>
<name>A0A2T1KT49_9GAMM</name>
<keyword evidence="4" id="KW-1003">Cell membrane</keyword>
<comment type="caution">
    <text evidence="14">The sequence shown here is derived from an EMBL/GenBank/DDBJ whole genome shotgun (WGS) entry which is preliminary data.</text>
</comment>
<dbReference type="GO" id="GO:0009055">
    <property type="term" value="F:electron transfer activity"/>
    <property type="evidence" value="ECO:0007669"/>
    <property type="project" value="InterPro"/>
</dbReference>
<keyword evidence="5" id="KW-0349">Heme</keyword>
<keyword evidence="7" id="KW-0479">Metal-binding</keyword>
<comment type="subcellular location">
    <subcellularLocation>
        <location evidence="1">Cell membrane</location>
        <topology evidence="1">Multi-pass membrane protein</topology>
    </subcellularLocation>
</comment>
<keyword evidence="9 12" id="KW-1133">Transmembrane helix</keyword>
<keyword evidence="10" id="KW-0408">Iron</keyword>
<keyword evidence="3" id="KW-0813">Transport</keyword>
<dbReference type="InterPro" id="IPR000516">
    <property type="entry name" value="Ni-dep_Hydgase_cyt-B"/>
</dbReference>
<evidence type="ECO:0000256" key="10">
    <source>
        <dbReference type="ARBA" id="ARBA00023004"/>
    </source>
</evidence>
<protein>
    <submittedName>
        <fullName evidence="14">Cytochrome B</fullName>
    </submittedName>
</protein>
<dbReference type="GO" id="GO:0020037">
    <property type="term" value="F:heme binding"/>
    <property type="evidence" value="ECO:0007669"/>
    <property type="project" value="TreeGrafter"/>
</dbReference>
<dbReference type="SUPFAM" id="SSF81342">
    <property type="entry name" value="Transmembrane di-heme cytochromes"/>
    <property type="match status" value="1"/>
</dbReference>
<gene>
    <name evidence="14" type="ORF">C7H09_01345</name>
</gene>
<keyword evidence="6 12" id="KW-0812">Transmembrane</keyword>
<feature type="domain" description="Cytochrome b561 bacterial/Ni-hydrogenase" evidence="13">
    <location>
        <begin position="7"/>
        <end position="192"/>
    </location>
</feature>
<dbReference type="PANTHER" id="PTHR30485">
    <property type="entry name" value="NI/FE-HYDROGENASE 1 B-TYPE CYTOCHROME SUBUNIT"/>
    <property type="match status" value="1"/>
</dbReference>
<dbReference type="Pfam" id="PF01292">
    <property type="entry name" value="Ni_hydr_CYTB"/>
    <property type="match status" value="1"/>
</dbReference>
<dbReference type="InterPro" id="IPR011577">
    <property type="entry name" value="Cyt_b561_bac/Ni-Hgenase"/>
</dbReference>
<reference evidence="14 15" key="1">
    <citation type="submission" date="2018-03" db="EMBL/GenBank/DDBJ databases">
        <title>Marinobacter brunus sp. nov., a marine bacterium of Gamma-proteobacteria isolated from the surface seawater of the South China Sea.</title>
        <authorList>
            <person name="Cheng H."/>
            <person name="Wu Y.-H."/>
            <person name="Xamxidin M."/>
            <person name="Xu X.-W."/>
        </authorList>
    </citation>
    <scope>NUCLEOTIDE SEQUENCE [LARGE SCALE GENOMIC DNA]</scope>
    <source>
        <strain evidence="14 15">NH169-3</strain>
    </source>
</reference>
<keyword evidence="8" id="KW-0249">Electron transport</keyword>
<feature type="transmembrane region" description="Helical" evidence="12">
    <location>
        <begin position="153"/>
        <end position="175"/>
    </location>
</feature>
<dbReference type="Gene3D" id="1.20.950.20">
    <property type="entry name" value="Transmembrane di-heme cytochromes, Chain C"/>
    <property type="match status" value="1"/>
</dbReference>
<evidence type="ECO:0000256" key="11">
    <source>
        <dbReference type="ARBA" id="ARBA00023136"/>
    </source>
</evidence>
<sequence>MSRVLMFKRFERFWHWSQALLIFVLLFTGFNIHGSLDTLRFSTAVQVHTLAAWALIVLWLFAIFWHFTTGEWRQYIPTRQGLFAVMHYYLIGTFTGAEHPYRKTSQAKHNPLQRLAYLFFKLVISPVIWASGLLYLFYNDWPATLAGALSLEAVALVHTAAAFAMLVFVIAHVYMATMGKTVTAYIKPMITGYEELETPENHGTPRR</sequence>
<organism evidence="14 15">
    <name type="scientific">Marinobacter fuscus</name>
    <dbReference type="NCBI Taxonomy" id="2109942"/>
    <lineage>
        <taxon>Bacteria</taxon>
        <taxon>Pseudomonadati</taxon>
        <taxon>Pseudomonadota</taxon>
        <taxon>Gammaproteobacteria</taxon>
        <taxon>Pseudomonadales</taxon>
        <taxon>Marinobacteraceae</taxon>
        <taxon>Marinobacter</taxon>
    </lineage>
</organism>
<dbReference type="AlphaFoldDB" id="A0A2T1KT49"/>
<feature type="transmembrane region" description="Helical" evidence="12">
    <location>
        <begin position="50"/>
        <end position="67"/>
    </location>
</feature>
<dbReference type="PANTHER" id="PTHR30485:SF1">
    <property type="entry name" value="CYTOCHROME YDHU-RELATED"/>
    <property type="match status" value="1"/>
</dbReference>
<evidence type="ECO:0000256" key="5">
    <source>
        <dbReference type="ARBA" id="ARBA00022617"/>
    </source>
</evidence>
<dbReference type="GO" id="GO:0005506">
    <property type="term" value="F:iron ion binding"/>
    <property type="evidence" value="ECO:0007669"/>
    <property type="project" value="InterPro"/>
</dbReference>
<comment type="similarity">
    <text evidence="2">Belongs to the HupC/HyaC/HydC family.</text>
</comment>
<evidence type="ECO:0000256" key="12">
    <source>
        <dbReference type="SAM" id="Phobius"/>
    </source>
</evidence>
<evidence type="ECO:0000313" key="14">
    <source>
        <dbReference type="EMBL" id="PSF13286.1"/>
    </source>
</evidence>
<evidence type="ECO:0000256" key="9">
    <source>
        <dbReference type="ARBA" id="ARBA00022989"/>
    </source>
</evidence>
<proteinExistence type="inferred from homology"/>
<keyword evidence="11 12" id="KW-0472">Membrane</keyword>
<dbReference type="RefSeq" id="WP_106760860.1">
    <property type="nucleotide sequence ID" value="NZ_PXNP01000009.1"/>
</dbReference>